<evidence type="ECO:0000259" key="11">
    <source>
        <dbReference type="Pfam" id="PF01179"/>
    </source>
</evidence>
<keyword evidence="4 8" id="KW-0560">Oxidoreductase</keyword>
<evidence type="ECO:0000256" key="10">
    <source>
        <dbReference type="SAM" id="SignalP"/>
    </source>
</evidence>
<comment type="cofactor">
    <cofactor evidence="8">
        <name>Cu cation</name>
        <dbReference type="ChEBI" id="CHEBI:23378"/>
    </cofactor>
    <text evidence="8">Contains 1 topaquinone per subunit.</text>
</comment>
<feature type="active site" description="Schiff-base intermediate with substrate; via topaquinone" evidence="6">
    <location>
        <position position="496"/>
    </location>
</feature>
<feature type="active site" description="Proton acceptor" evidence="6">
    <location>
        <position position="408"/>
    </location>
</feature>
<dbReference type="GO" id="GO:0008131">
    <property type="term" value="F:primary methylamine oxidase activity"/>
    <property type="evidence" value="ECO:0007669"/>
    <property type="project" value="InterPro"/>
</dbReference>
<dbReference type="GO" id="GO:0005507">
    <property type="term" value="F:copper ion binding"/>
    <property type="evidence" value="ECO:0007669"/>
    <property type="project" value="InterPro"/>
</dbReference>
<evidence type="ECO:0000256" key="5">
    <source>
        <dbReference type="ARBA" id="ARBA00023008"/>
    </source>
</evidence>
<dbReference type="InterPro" id="IPR015798">
    <property type="entry name" value="Cu_amine_oxidase_C"/>
</dbReference>
<feature type="domain" description="Copper amine oxidase N2-terminal" evidence="12">
    <location>
        <begin position="103"/>
        <end position="158"/>
    </location>
</feature>
<dbReference type="EMBL" id="BLXT01007741">
    <property type="protein sequence ID" value="GFO42010.1"/>
    <property type="molecule type" value="Genomic_DNA"/>
</dbReference>
<dbReference type="EC" id="1.4.3.-" evidence="8"/>
<keyword evidence="5 8" id="KW-0186">Copper</keyword>
<evidence type="ECO:0000313" key="14">
    <source>
        <dbReference type="Proteomes" id="UP000735302"/>
    </source>
</evidence>
<dbReference type="PANTHER" id="PTHR10638:SF20">
    <property type="entry name" value="AMINE OXIDASE"/>
    <property type="match status" value="1"/>
</dbReference>
<dbReference type="GO" id="GO:0009308">
    <property type="term" value="P:amine metabolic process"/>
    <property type="evidence" value="ECO:0007669"/>
    <property type="project" value="UniProtKB-UniRule"/>
</dbReference>
<name>A0AAV4DD20_9GAST</name>
<feature type="region of interest" description="Disordered" evidence="9">
    <location>
        <begin position="36"/>
        <end position="66"/>
    </location>
</feature>
<protein>
    <recommendedName>
        <fullName evidence="8">Amine oxidase</fullName>
        <ecNumber evidence="8">1.4.3.-</ecNumber>
    </recommendedName>
</protein>
<dbReference type="Proteomes" id="UP000735302">
    <property type="component" value="Unassembled WGS sequence"/>
</dbReference>
<dbReference type="AlphaFoldDB" id="A0AAV4DD20"/>
<evidence type="ECO:0000256" key="1">
    <source>
        <dbReference type="ARBA" id="ARBA00007983"/>
    </source>
</evidence>
<dbReference type="PRINTS" id="PR00766">
    <property type="entry name" value="CUDAOXIDASE"/>
</dbReference>
<dbReference type="InterPro" id="IPR000269">
    <property type="entry name" value="Cu_amine_oxidase"/>
</dbReference>
<keyword evidence="3 6" id="KW-0801">TPQ</keyword>
<sequence length="583" mass="65731">MASRAWPAVAIVMTLLALGLLIALLWVSLERNSSAGQNTLPTCGQKDSRAGTIEDEEPQRPGPFHDLTSRELKNLRSFLESDPDINATKLSSDGPLDRSALVQSYVSMVDLYLPAKVDVLAHIDEGQPQPPRRALVVLFRGDKNPAVVEERVCGPLPKVKSCQLLQSSKRRNPVEFTLRPFNMMEFGALIEEVLRSEVEEKIGHILRDSFGISYGNCDVSPCLDFFTSPMSTGITGDIEKRRMWVWAHYPVEYYLLHPVDFALLVIMDSADPTKYRVDKVWYAGLLYDSIDRFVDLYDKSLITKIKRKMPENGPEIFSSIHQRGKELPSRPQRPPRLVEPDGKRYSLSNRQVKYQDWQFNLRMSTLTGPQLFDVRFKGDRIAYEISLNEIIVFYSAANPMHQVTDVADSAGYLGSMVKSLVPGADCPHSATLISNTLAGQLVKGPVRFPNAWCLFEHNSGLPLRRHIGYRLVHGSFYGGMLDSHLTLRTILTVGNYDYVIDFSFHQNGVMDAKVSSTGYLMVSPYSSDDSPYGYRIEEHILGNLHHHMFHFKVDLDVGGSVGNRYSTLDIVKEKQELTTVRLV</sequence>
<feature type="region of interest" description="Disordered" evidence="9">
    <location>
        <begin position="321"/>
        <end position="342"/>
    </location>
</feature>
<dbReference type="PANTHER" id="PTHR10638">
    <property type="entry name" value="COPPER AMINE OXIDASE"/>
    <property type="match status" value="1"/>
</dbReference>
<dbReference type="Pfam" id="PF01179">
    <property type="entry name" value="Cu_amine_oxid"/>
    <property type="match status" value="1"/>
</dbReference>
<keyword evidence="10" id="KW-0732">Signal</keyword>
<evidence type="ECO:0000256" key="8">
    <source>
        <dbReference type="RuleBase" id="RU000672"/>
    </source>
</evidence>
<evidence type="ECO:0000313" key="13">
    <source>
        <dbReference type="EMBL" id="GFO42010.1"/>
    </source>
</evidence>
<dbReference type="Gene3D" id="3.10.450.40">
    <property type="match status" value="2"/>
</dbReference>
<proteinExistence type="inferred from homology"/>
<evidence type="ECO:0000256" key="9">
    <source>
        <dbReference type="SAM" id="MobiDB-lite"/>
    </source>
</evidence>
<reference evidence="13 14" key="1">
    <citation type="journal article" date="2021" name="Elife">
        <title>Chloroplast acquisition without the gene transfer in kleptoplastic sea slugs, Plakobranchus ocellatus.</title>
        <authorList>
            <person name="Maeda T."/>
            <person name="Takahashi S."/>
            <person name="Yoshida T."/>
            <person name="Shimamura S."/>
            <person name="Takaki Y."/>
            <person name="Nagai Y."/>
            <person name="Toyoda A."/>
            <person name="Suzuki Y."/>
            <person name="Arimoto A."/>
            <person name="Ishii H."/>
            <person name="Satoh N."/>
            <person name="Nishiyama T."/>
            <person name="Hasebe M."/>
            <person name="Maruyama T."/>
            <person name="Minagawa J."/>
            <person name="Obokata J."/>
            <person name="Shigenobu S."/>
        </authorList>
    </citation>
    <scope>NUCLEOTIDE SEQUENCE [LARGE SCALE GENOMIC DNA]</scope>
</reference>
<keyword evidence="14" id="KW-1185">Reference proteome</keyword>
<feature type="modified residue" description="2',4',5'-topaquinone" evidence="7">
    <location>
        <position position="496"/>
    </location>
</feature>
<dbReference type="GO" id="GO:0005886">
    <property type="term" value="C:plasma membrane"/>
    <property type="evidence" value="ECO:0007669"/>
    <property type="project" value="TreeGrafter"/>
</dbReference>
<dbReference type="SUPFAM" id="SSF49998">
    <property type="entry name" value="Amine oxidase catalytic domain"/>
    <property type="match status" value="1"/>
</dbReference>
<comment type="similarity">
    <text evidence="1 8">Belongs to the copper/topaquinone oxidase family.</text>
</comment>
<evidence type="ECO:0000256" key="4">
    <source>
        <dbReference type="ARBA" id="ARBA00023002"/>
    </source>
</evidence>
<evidence type="ECO:0000256" key="3">
    <source>
        <dbReference type="ARBA" id="ARBA00022772"/>
    </source>
</evidence>
<dbReference type="SUPFAM" id="SSF54416">
    <property type="entry name" value="Amine oxidase N-terminal region"/>
    <property type="match status" value="2"/>
</dbReference>
<evidence type="ECO:0000256" key="7">
    <source>
        <dbReference type="PIRSR" id="PIRSR600269-51"/>
    </source>
</evidence>
<evidence type="ECO:0000256" key="6">
    <source>
        <dbReference type="PIRSR" id="PIRSR600269-50"/>
    </source>
</evidence>
<dbReference type="GO" id="GO:0048038">
    <property type="term" value="F:quinone binding"/>
    <property type="evidence" value="ECO:0007669"/>
    <property type="project" value="InterPro"/>
</dbReference>
<dbReference type="InterPro" id="IPR015800">
    <property type="entry name" value="Cu_amine_oxidase_N2"/>
</dbReference>
<evidence type="ECO:0000256" key="2">
    <source>
        <dbReference type="ARBA" id="ARBA00022723"/>
    </source>
</evidence>
<accession>A0AAV4DD20</accession>
<feature type="signal peptide" evidence="10">
    <location>
        <begin position="1"/>
        <end position="35"/>
    </location>
</feature>
<organism evidence="13 14">
    <name type="scientific">Plakobranchus ocellatus</name>
    <dbReference type="NCBI Taxonomy" id="259542"/>
    <lineage>
        <taxon>Eukaryota</taxon>
        <taxon>Metazoa</taxon>
        <taxon>Spiralia</taxon>
        <taxon>Lophotrochozoa</taxon>
        <taxon>Mollusca</taxon>
        <taxon>Gastropoda</taxon>
        <taxon>Heterobranchia</taxon>
        <taxon>Euthyneura</taxon>
        <taxon>Panpulmonata</taxon>
        <taxon>Sacoglossa</taxon>
        <taxon>Placobranchoidea</taxon>
        <taxon>Plakobranchidae</taxon>
        <taxon>Plakobranchus</taxon>
    </lineage>
</organism>
<comment type="PTM">
    <text evidence="7 8">Topaquinone (TPQ) is generated by copper-dependent autoxidation of a specific tyrosyl residue.</text>
</comment>
<feature type="domain" description="Copper amine oxidase catalytic" evidence="11">
    <location>
        <begin position="336"/>
        <end position="575"/>
    </location>
</feature>
<dbReference type="Gene3D" id="2.70.98.20">
    <property type="entry name" value="Copper amine oxidase, catalytic domain"/>
    <property type="match status" value="1"/>
</dbReference>
<dbReference type="InterPro" id="IPR036460">
    <property type="entry name" value="Cu_amine_oxidase_C_sf"/>
</dbReference>
<dbReference type="Pfam" id="PF02727">
    <property type="entry name" value="Cu_amine_oxidN2"/>
    <property type="match status" value="1"/>
</dbReference>
<comment type="caution">
    <text evidence="13">The sequence shown here is derived from an EMBL/GenBank/DDBJ whole genome shotgun (WGS) entry which is preliminary data.</text>
</comment>
<dbReference type="InterPro" id="IPR016182">
    <property type="entry name" value="Cu_amine_oxidase_N-reg"/>
</dbReference>
<feature type="chain" id="PRO_5044022473" description="Amine oxidase" evidence="10">
    <location>
        <begin position="36"/>
        <end position="583"/>
    </location>
</feature>
<keyword evidence="2 8" id="KW-0479">Metal-binding</keyword>
<gene>
    <name evidence="13" type="ORF">PoB_006851500</name>
</gene>
<evidence type="ECO:0000259" key="12">
    <source>
        <dbReference type="Pfam" id="PF02727"/>
    </source>
</evidence>